<evidence type="ECO:0000259" key="3">
    <source>
        <dbReference type="PROSITE" id="PS50097"/>
    </source>
</evidence>
<dbReference type="InterPro" id="IPR000210">
    <property type="entry name" value="BTB/POZ_dom"/>
</dbReference>
<dbReference type="GO" id="GO:0005634">
    <property type="term" value="C:nucleus"/>
    <property type="evidence" value="ECO:0007669"/>
    <property type="project" value="TreeGrafter"/>
</dbReference>
<reference evidence="4" key="1">
    <citation type="submission" date="2021-06" db="EMBL/GenBank/DDBJ databases">
        <authorList>
            <person name="Hodson N. C."/>
            <person name="Mongue J. A."/>
            <person name="Jaron S. K."/>
        </authorList>
    </citation>
    <scope>NUCLEOTIDE SEQUENCE</scope>
</reference>
<dbReference type="InterPro" id="IPR051095">
    <property type="entry name" value="Dros_DevTransReg"/>
</dbReference>
<feature type="region of interest" description="Disordered" evidence="2">
    <location>
        <begin position="318"/>
        <end position="339"/>
    </location>
</feature>
<feature type="compositionally biased region" description="Basic and acidic residues" evidence="2">
    <location>
        <begin position="188"/>
        <end position="198"/>
    </location>
</feature>
<evidence type="ECO:0000256" key="1">
    <source>
        <dbReference type="ARBA" id="ARBA00023242"/>
    </source>
</evidence>
<dbReference type="GO" id="GO:0006357">
    <property type="term" value="P:regulation of transcription by RNA polymerase II"/>
    <property type="evidence" value="ECO:0007669"/>
    <property type="project" value="TreeGrafter"/>
</dbReference>
<dbReference type="PROSITE" id="PS50097">
    <property type="entry name" value="BTB"/>
    <property type="match status" value="1"/>
</dbReference>
<keyword evidence="5" id="KW-1185">Reference proteome</keyword>
<gene>
    <name evidence="4" type="ORF">AFUS01_LOCUS913</name>
</gene>
<dbReference type="AlphaFoldDB" id="A0A8J2IYL6"/>
<accession>A0A8J2IYL6</accession>
<name>A0A8J2IYL6_9HEXA</name>
<feature type="compositionally biased region" description="Polar residues" evidence="2">
    <location>
        <begin position="146"/>
        <end position="174"/>
    </location>
</feature>
<comment type="caution">
    <text evidence="4">The sequence shown here is derived from an EMBL/GenBank/DDBJ whole genome shotgun (WGS) entry which is preliminary data.</text>
</comment>
<organism evidence="4 5">
    <name type="scientific">Allacma fusca</name>
    <dbReference type="NCBI Taxonomy" id="39272"/>
    <lineage>
        <taxon>Eukaryota</taxon>
        <taxon>Metazoa</taxon>
        <taxon>Ecdysozoa</taxon>
        <taxon>Arthropoda</taxon>
        <taxon>Hexapoda</taxon>
        <taxon>Collembola</taxon>
        <taxon>Symphypleona</taxon>
        <taxon>Sminthuridae</taxon>
        <taxon>Allacma</taxon>
    </lineage>
</organism>
<keyword evidence="1" id="KW-0539">Nucleus</keyword>
<sequence>MFRTVSQIRISHHGWGESGGLDLQITFIRIITRCVGVVEELVPNIFGKFILDVTNGGSNPYFKKLFLVHSPEKSNTIVILNNVRFTDLENVLQFVYAGQVNVNQSDLSSFLQTGELLQIEGLASCSDSADEKPTGSSSTPKDHSLNVPSTSRGSTSAVAENPKRQSSPVHTPSPQGLLPAIRVGSKRFRSDDSSEISHPKSTHIGASTQVKSQDDCLDSETPIIQIRSAANLMELDPLQDNNDVSYSEGKQDPEELEETEVNFGVLKAESIEVIDVEEKDDASNLVQDMNQISDLLEDVESVSHHDILPTSCLSLPQTSSTTDSLYDAPQTRVPNRDAGSNQIRATLNYPTVPEIGFEINTEVADYVTYIGHRSNQPNAKKFRRQYKVSCNLCGKILHCNEAHLRAIRTHLTEHGIEKLPKTTPSVSLGRVFVHPIPRCS</sequence>
<dbReference type="PANTHER" id="PTHR23110">
    <property type="entry name" value="BTB DOMAIN TRANSCRIPTION FACTOR"/>
    <property type="match status" value="1"/>
</dbReference>
<feature type="domain" description="BTB" evidence="3">
    <location>
        <begin position="59"/>
        <end position="104"/>
    </location>
</feature>
<dbReference type="Pfam" id="PF00651">
    <property type="entry name" value="BTB"/>
    <property type="match status" value="1"/>
</dbReference>
<evidence type="ECO:0000313" key="5">
    <source>
        <dbReference type="Proteomes" id="UP000708208"/>
    </source>
</evidence>
<feature type="region of interest" description="Disordered" evidence="2">
    <location>
        <begin position="126"/>
        <end position="214"/>
    </location>
</feature>
<evidence type="ECO:0000313" key="4">
    <source>
        <dbReference type="EMBL" id="CAG7655392.1"/>
    </source>
</evidence>
<dbReference type="Proteomes" id="UP000708208">
    <property type="component" value="Unassembled WGS sequence"/>
</dbReference>
<dbReference type="EMBL" id="CAJVCH010004913">
    <property type="protein sequence ID" value="CAG7655392.1"/>
    <property type="molecule type" value="Genomic_DNA"/>
</dbReference>
<proteinExistence type="predicted"/>
<dbReference type="PANTHER" id="PTHR23110:SF109">
    <property type="entry name" value="FI07618P-RELATED"/>
    <property type="match status" value="1"/>
</dbReference>
<protein>
    <recommendedName>
        <fullName evidence="3">BTB domain-containing protein</fullName>
    </recommendedName>
</protein>
<evidence type="ECO:0000256" key="2">
    <source>
        <dbReference type="SAM" id="MobiDB-lite"/>
    </source>
</evidence>
<dbReference type="OrthoDB" id="6482909at2759"/>